<accession>A0ABR2JL76</accession>
<dbReference type="InterPro" id="IPR036168">
    <property type="entry name" value="AP2_Mu_C_sf"/>
</dbReference>
<evidence type="ECO:0000313" key="8">
    <source>
        <dbReference type="Proteomes" id="UP001470230"/>
    </source>
</evidence>
<comment type="subcellular location">
    <subcellularLocation>
        <location evidence="5">Endomembrane system</location>
        <topology evidence="5">Peripheral membrane protein</topology>
        <orientation evidence="5">Cytoplasmic side</orientation>
    </subcellularLocation>
</comment>
<name>A0ABR2JL76_9EUKA</name>
<evidence type="ECO:0000256" key="2">
    <source>
        <dbReference type="ARBA" id="ARBA00022448"/>
    </source>
</evidence>
<organism evidence="7 8">
    <name type="scientific">Tritrichomonas musculus</name>
    <dbReference type="NCBI Taxonomy" id="1915356"/>
    <lineage>
        <taxon>Eukaryota</taxon>
        <taxon>Metamonada</taxon>
        <taxon>Parabasalia</taxon>
        <taxon>Tritrichomonadida</taxon>
        <taxon>Tritrichomonadidae</taxon>
        <taxon>Tritrichomonas</taxon>
    </lineage>
</organism>
<evidence type="ECO:0000256" key="1">
    <source>
        <dbReference type="ARBA" id="ARBA00005324"/>
    </source>
</evidence>
<dbReference type="Gene3D" id="2.60.40.1170">
    <property type="entry name" value="Mu homology domain, subdomain B"/>
    <property type="match status" value="2"/>
</dbReference>
<proteinExistence type="inferred from homology"/>
<dbReference type="InterPro" id="IPR039591">
    <property type="entry name" value="AP5M1"/>
</dbReference>
<keyword evidence="3" id="KW-0653">Protein transport</keyword>
<gene>
    <name evidence="7" type="ORF">M9Y10_004720</name>
</gene>
<keyword evidence="2" id="KW-0813">Transport</keyword>
<dbReference type="InterPro" id="IPR028565">
    <property type="entry name" value="MHD"/>
</dbReference>
<evidence type="ECO:0000313" key="7">
    <source>
        <dbReference type="EMBL" id="KAK8877957.1"/>
    </source>
</evidence>
<dbReference type="PANTHER" id="PTHR16082:SF2">
    <property type="entry name" value="AP-5 COMPLEX SUBUNIT MU-1"/>
    <property type="match status" value="1"/>
</dbReference>
<evidence type="ECO:0000256" key="5">
    <source>
        <dbReference type="ARBA" id="ARBA00029433"/>
    </source>
</evidence>
<protein>
    <submittedName>
        <fullName evidence="7">Vesicle-mediated transport</fullName>
    </submittedName>
</protein>
<keyword evidence="8" id="KW-1185">Reference proteome</keyword>
<evidence type="ECO:0000256" key="4">
    <source>
        <dbReference type="ARBA" id="ARBA00023136"/>
    </source>
</evidence>
<dbReference type="SUPFAM" id="SSF49447">
    <property type="entry name" value="Second domain of Mu2 adaptin subunit (ap50) of ap2 adaptor"/>
    <property type="match status" value="1"/>
</dbReference>
<dbReference type="PROSITE" id="PS51072">
    <property type="entry name" value="MHD"/>
    <property type="match status" value="1"/>
</dbReference>
<dbReference type="Pfam" id="PF00928">
    <property type="entry name" value="Adap_comp_sub"/>
    <property type="match status" value="1"/>
</dbReference>
<evidence type="ECO:0000256" key="3">
    <source>
        <dbReference type="ARBA" id="ARBA00022927"/>
    </source>
</evidence>
<dbReference type="Proteomes" id="UP001470230">
    <property type="component" value="Unassembled WGS sequence"/>
</dbReference>
<comment type="caution">
    <text evidence="7">The sequence shown here is derived from an EMBL/GenBank/DDBJ whole genome shotgun (WGS) entry which is preliminary data.</text>
</comment>
<feature type="domain" description="MHD" evidence="6">
    <location>
        <begin position="202"/>
        <end position="441"/>
    </location>
</feature>
<sequence>MKAHPISYYGVFIFDGNGDVLFSERYKLVEARNINVNIKIPNNSEISQFIKKTVIPYITGASTTNSPIRNNFEISEGIQLVVLGVKNLYLSVIPHIDNKSDSASPIIEVSSAYSLLAFLDSVLSTSIKSLSGNSTPAAFSHIRQLILQIMPFGTPVIHDTQFALTVVSSGDINRFSGGYPTVASIAVPSWKTSLLFPHPKLELKLKETIIGSFTGPINSNDASNYLFEVYGEIRCNSSIQYLPDISLDIGNFENAENISSHFCVKSIEGNKVIFSPPSGTCQLIQYKTKLPPTMQGPPIDGVYKIKEDSSGLNFSLTINSHMSLKKVTIQLPFPGRGGIVKPQFQSPCGQLKMSKKEATIMWVVELEENSSFTLTGSMNFDVKNRAIPGEKYFAYVSFDNKKNTFSGISIDKDSVASNASQNLNVTVESSYATESKKYTIWETPFE</sequence>
<comment type="similarity">
    <text evidence="1">Belongs to the adaptor complexes medium subunit family.</text>
</comment>
<dbReference type="EMBL" id="JAPFFF010000011">
    <property type="protein sequence ID" value="KAK8877957.1"/>
    <property type="molecule type" value="Genomic_DNA"/>
</dbReference>
<dbReference type="PANTHER" id="PTHR16082">
    <property type="entry name" value="AP-5 COMPLEX SUBUNIT MU-1"/>
    <property type="match status" value="1"/>
</dbReference>
<evidence type="ECO:0000259" key="6">
    <source>
        <dbReference type="PROSITE" id="PS51072"/>
    </source>
</evidence>
<reference evidence="7 8" key="1">
    <citation type="submission" date="2024-04" db="EMBL/GenBank/DDBJ databases">
        <title>Tritrichomonas musculus Genome.</title>
        <authorList>
            <person name="Alves-Ferreira E."/>
            <person name="Grigg M."/>
            <person name="Lorenzi H."/>
            <person name="Galac M."/>
        </authorList>
    </citation>
    <scope>NUCLEOTIDE SEQUENCE [LARGE SCALE GENOMIC DNA]</scope>
    <source>
        <strain evidence="7 8">EAF2021</strain>
    </source>
</reference>
<keyword evidence="4" id="KW-0472">Membrane</keyword>